<sequence>MKYNLCIWLCVIDDSLSLPLINSEAPVIHAMSSLALFSWPTPPASILTLESCRTVIPTASEHGVCEIPSQGVLILTIYLWSQDQSWAFSTVDTMMGPQCRGMRAADLSLTGAIAVIPGTRREHSKTAGI</sequence>
<proteinExistence type="predicted"/>
<protein>
    <submittedName>
        <fullName evidence="1">Str. FM013</fullName>
    </submittedName>
</protein>
<reference evidence="1 2" key="1">
    <citation type="journal article" date="2014" name="Nat. Commun.">
        <title>Multiple recent horizontal transfers of a large genomic region in cheese making fungi.</title>
        <authorList>
            <person name="Cheeseman K."/>
            <person name="Ropars J."/>
            <person name="Renault P."/>
            <person name="Dupont J."/>
            <person name="Gouzy J."/>
            <person name="Branca A."/>
            <person name="Abraham A.L."/>
            <person name="Ceppi M."/>
            <person name="Conseiller E."/>
            <person name="Debuchy R."/>
            <person name="Malagnac F."/>
            <person name="Goarin A."/>
            <person name="Silar P."/>
            <person name="Lacoste S."/>
            <person name="Sallet E."/>
            <person name="Bensimon A."/>
            <person name="Giraud T."/>
            <person name="Brygoo Y."/>
        </authorList>
    </citation>
    <scope>NUCLEOTIDE SEQUENCE [LARGE SCALE GENOMIC DNA]</scope>
    <source>
        <strain evidence="2">FM 013</strain>
    </source>
</reference>
<keyword evidence="2" id="KW-1185">Reference proteome</keyword>
<gene>
    <name evidence="1" type="ORF">PCAMFM013_S006g000139</name>
</gene>
<accession>A0A0G4P5P4</accession>
<dbReference type="Proteomes" id="UP000053732">
    <property type="component" value="Unassembled WGS sequence"/>
</dbReference>
<dbReference type="EMBL" id="HG793139">
    <property type="protein sequence ID" value="CRL21599.1"/>
    <property type="molecule type" value="Genomic_DNA"/>
</dbReference>
<evidence type="ECO:0000313" key="2">
    <source>
        <dbReference type="Proteomes" id="UP000053732"/>
    </source>
</evidence>
<evidence type="ECO:0000313" key="1">
    <source>
        <dbReference type="EMBL" id="CRL21599.1"/>
    </source>
</evidence>
<organism evidence="1 2">
    <name type="scientific">Penicillium camemberti (strain FM 013)</name>
    <dbReference type="NCBI Taxonomy" id="1429867"/>
    <lineage>
        <taxon>Eukaryota</taxon>
        <taxon>Fungi</taxon>
        <taxon>Dikarya</taxon>
        <taxon>Ascomycota</taxon>
        <taxon>Pezizomycotina</taxon>
        <taxon>Eurotiomycetes</taxon>
        <taxon>Eurotiomycetidae</taxon>
        <taxon>Eurotiales</taxon>
        <taxon>Aspergillaceae</taxon>
        <taxon>Penicillium</taxon>
    </lineage>
</organism>
<dbReference type="AlphaFoldDB" id="A0A0G4P5P4"/>
<name>A0A0G4P5P4_PENC3</name>